<reference evidence="13" key="1">
    <citation type="submission" date="2021-07" db="EMBL/GenBank/DDBJ databases">
        <title>Pseudohoeflea marina sp. nov. a polyhydroxyalcanoate-producing bacterium.</title>
        <authorList>
            <person name="Zheng W."/>
            <person name="Yu S."/>
            <person name="Huang Y."/>
        </authorList>
    </citation>
    <scope>NUCLEOTIDE SEQUENCE</scope>
    <source>
        <strain evidence="13">DP4N28-3</strain>
    </source>
</reference>
<dbReference type="InterPro" id="IPR003594">
    <property type="entry name" value="HATPase_dom"/>
</dbReference>
<dbReference type="RefSeq" id="WP_219203438.1">
    <property type="nucleotide sequence ID" value="NZ_JAHWQX010000005.1"/>
</dbReference>
<dbReference type="Pfam" id="PF13756">
    <property type="entry name" value="Stimulus_sens_1"/>
    <property type="match status" value="1"/>
</dbReference>
<keyword evidence="5 10" id="KW-0812">Transmembrane</keyword>
<dbReference type="SMART" id="SM00387">
    <property type="entry name" value="HATPase_c"/>
    <property type="match status" value="1"/>
</dbReference>
<evidence type="ECO:0000256" key="1">
    <source>
        <dbReference type="ARBA" id="ARBA00000085"/>
    </source>
</evidence>
<feature type="transmembrane region" description="Helical" evidence="10">
    <location>
        <begin position="52"/>
        <end position="71"/>
    </location>
</feature>
<sequence>MTADTDETGANRDGRRNGAGVAAGRSHGLTRPVTMIRRIFGHVLFSSLTRRILSLNLLALFVLVSGILYLNQFREGLIDARVESLLTQGEIIAGAMAASASVDTNSITIDPQKLLELQAGQTITPTSNDLDFPINPERVAPVLRRLISPTRTRARIYDEDASLLLDSRFLYSSGQVLRFELPPTTPQQSRSLGDRLSAWINRLFQRRDLPLYREPPGADGSIYPEVMNALTGSRGAVVRVNEKGELIVSVAVPIQRFRAVLGVLLLSTRAGDIDKIVHAERMAIFRVFGIAATVNIVLSLLLASTIATPLRRLAAAAVRVRRGARVREEIPDFSERQDEIGNLSVALRDMTNALYDRIDAIESFAADVSHELKNPLTSLRSAVETLPVARTAESQKRLLDVIEHDVRRMDRLISDISDASRLDAELARQDSAAVDMRNLLADLVSIARQVGASRGREATIELHIDGRTDELSPARPEPKSGARGSFRVYGHDLRLGQVITNLIENARSFVPTENGRILVSLRRSRGKVVITVEDNGPGIRAENIERVFERFYTDRPDGEEFGQNSGLGLSISRQIIEAHGGRLYAENIPRSLPKGSPKAGAPVAAANRWAGARFVVELPAADP</sequence>
<feature type="region of interest" description="Disordered" evidence="9">
    <location>
        <begin position="1"/>
        <end position="25"/>
    </location>
</feature>
<evidence type="ECO:0000256" key="9">
    <source>
        <dbReference type="SAM" id="MobiDB-lite"/>
    </source>
</evidence>
<dbReference type="InterPro" id="IPR025919">
    <property type="entry name" value="Stimulus_sens_dom"/>
</dbReference>
<evidence type="ECO:0000256" key="7">
    <source>
        <dbReference type="ARBA" id="ARBA00022989"/>
    </source>
</evidence>
<dbReference type="InterPro" id="IPR005467">
    <property type="entry name" value="His_kinase_dom"/>
</dbReference>
<dbReference type="PROSITE" id="PS50109">
    <property type="entry name" value="HIS_KIN"/>
    <property type="match status" value="1"/>
</dbReference>
<dbReference type="GO" id="GO:0016301">
    <property type="term" value="F:kinase activity"/>
    <property type="evidence" value="ECO:0007669"/>
    <property type="project" value="UniProtKB-KW"/>
</dbReference>
<dbReference type="InterPro" id="IPR003661">
    <property type="entry name" value="HisK_dim/P_dom"/>
</dbReference>
<dbReference type="SMART" id="SM00388">
    <property type="entry name" value="HisKA"/>
    <property type="match status" value="1"/>
</dbReference>
<dbReference type="Pfam" id="PF13755">
    <property type="entry name" value="Sensor_TM1"/>
    <property type="match status" value="1"/>
</dbReference>
<accession>A0ABS6WT20</accession>
<dbReference type="InterPro" id="IPR003660">
    <property type="entry name" value="HAMP_dom"/>
</dbReference>
<protein>
    <recommendedName>
        <fullName evidence="2">histidine kinase</fullName>
        <ecNumber evidence="2">2.7.13.3</ecNumber>
    </recommendedName>
</protein>
<dbReference type="InterPro" id="IPR025908">
    <property type="entry name" value="Sensor_TM1"/>
</dbReference>
<dbReference type="InterPro" id="IPR050428">
    <property type="entry name" value="TCS_sensor_his_kinase"/>
</dbReference>
<keyword evidence="8" id="KW-0902">Two-component regulatory system</keyword>
<evidence type="ECO:0000256" key="4">
    <source>
        <dbReference type="ARBA" id="ARBA00022679"/>
    </source>
</evidence>
<evidence type="ECO:0000256" key="3">
    <source>
        <dbReference type="ARBA" id="ARBA00022553"/>
    </source>
</evidence>
<keyword evidence="6 13" id="KW-0418">Kinase</keyword>
<evidence type="ECO:0000313" key="13">
    <source>
        <dbReference type="EMBL" id="MBW3099111.1"/>
    </source>
</evidence>
<dbReference type="Pfam" id="PF00512">
    <property type="entry name" value="HisKA"/>
    <property type="match status" value="1"/>
</dbReference>
<organism evidence="13 14">
    <name type="scientific">Pseudohoeflea coraliihabitans</name>
    <dbReference type="NCBI Taxonomy" id="2860393"/>
    <lineage>
        <taxon>Bacteria</taxon>
        <taxon>Pseudomonadati</taxon>
        <taxon>Pseudomonadota</taxon>
        <taxon>Alphaproteobacteria</taxon>
        <taxon>Hyphomicrobiales</taxon>
        <taxon>Rhizobiaceae</taxon>
        <taxon>Pseudohoeflea</taxon>
    </lineage>
</organism>
<proteinExistence type="predicted"/>
<feature type="transmembrane region" description="Helical" evidence="10">
    <location>
        <begin position="283"/>
        <end position="303"/>
    </location>
</feature>
<evidence type="ECO:0000256" key="10">
    <source>
        <dbReference type="SAM" id="Phobius"/>
    </source>
</evidence>
<feature type="domain" description="Histidine kinase" evidence="11">
    <location>
        <begin position="367"/>
        <end position="622"/>
    </location>
</feature>
<keyword evidence="3" id="KW-0597">Phosphoprotein</keyword>
<keyword evidence="4" id="KW-0808">Transferase</keyword>
<feature type="domain" description="HAMP" evidence="12">
    <location>
        <begin position="304"/>
        <end position="359"/>
    </location>
</feature>
<dbReference type="Pfam" id="PF00672">
    <property type="entry name" value="HAMP"/>
    <property type="match status" value="1"/>
</dbReference>
<evidence type="ECO:0000256" key="5">
    <source>
        <dbReference type="ARBA" id="ARBA00022692"/>
    </source>
</evidence>
<keyword evidence="7 10" id="KW-1133">Transmembrane helix</keyword>
<evidence type="ECO:0000256" key="8">
    <source>
        <dbReference type="ARBA" id="ARBA00023012"/>
    </source>
</evidence>
<dbReference type="PANTHER" id="PTHR45436:SF5">
    <property type="entry name" value="SENSOR HISTIDINE KINASE TRCS"/>
    <property type="match status" value="1"/>
</dbReference>
<evidence type="ECO:0000259" key="12">
    <source>
        <dbReference type="PROSITE" id="PS50885"/>
    </source>
</evidence>
<comment type="catalytic activity">
    <reaction evidence="1">
        <text>ATP + protein L-histidine = ADP + protein N-phospho-L-histidine.</text>
        <dbReference type="EC" id="2.7.13.3"/>
    </reaction>
</comment>
<dbReference type="SMART" id="SM00304">
    <property type="entry name" value="HAMP"/>
    <property type="match status" value="1"/>
</dbReference>
<evidence type="ECO:0000313" key="14">
    <source>
        <dbReference type="Proteomes" id="UP001430804"/>
    </source>
</evidence>
<dbReference type="PROSITE" id="PS50885">
    <property type="entry name" value="HAMP"/>
    <property type="match status" value="1"/>
</dbReference>
<dbReference type="EMBL" id="JAHWQX010000005">
    <property type="protein sequence ID" value="MBW3099111.1"/>
    <property type="molecule type" value="Genomic_DNA"/>
</dbReference>
<dbReference type="PANTHER" id="PTHR45436">
    <property type="entry name" value="SENSOR HISTIDINE KINASE YKOH"/>
    <property type="match status" value="1"/>
</dbReference>
<dbReference type="Proteomes" id="UP001430804">
    <property type="component" value="Unassembled WGS sequence"/>
</dbReference>
<comment type="caution">
    <text evidence="13">The sequence shown here is derived from an EMBL/GenBank/DDBJ whole genome shotgun (WGS) entry which is preliminary data.</text>
</comment>
<gene>
    <name evidence="13" type="ORF">KY465_17665</name>
</gene>
<dbReference type="CDD" id="cd00082">
    <property type="entry name" value="HisKA"/>
    <property type="match status" value="1"/>
</dbReference>
<evidence type="ECO:0000256" key="6">
    <source>
        <dbReference type="ARBA" id="ARBA00022777"/>
    </source>
</evidence>
<keyword evidence="14" id="KW-1185">Reference proteome</keyword>
<dbReference type="Pfam" id="PF02518">
    <property type="entry name" value="HATPase_c"/>
    <property type="match status" value="1"/>
</dbReference>
<keyword evidence="10" id="KW-0472">Membrane</keyword>
<dbReference type="EC" id="2.7.13.3" evidence="2"/>
<evidence type="ECO:0000259" key="11">
    <source>
        <dbReference type="PROSITE" id="PS50109"/>
    </source>
</evidence>
<evidence type="ECO:0000256" key="2">
    <source>
        <dbReference type="ARBA" id="ARBA00012438"/>
    </source>
</evidence>
<name>A0ABS6WT20_9HYPH</name>